<feature type="non-terminal residue" evidence="1">
    <location>
        <position position="1"/>
    </location>
</feature>
<dbReference type="EMBL" id="HACG01043133">
    <property type="protein sequence ID" value="CEK89998.1"/>
    <property type="molecule type" value="Transcribed_RNA"/>
</dbReference>
<accession>A0A0B7BAG7</accession>
<reference evidence="1" key="1">
    <citation type="submission" date="2014-12" db="EMBL/GenBank/DDBJ databases">
        <title>Insight into the proteome of Arion vulgaris.</title>
        <authorList>
            <person name="Aradska J."/>
            <person name="Bulat T."/>
            <person name="Smidak R."/>
            <person name="Sarate P."/>
            <person name="Gangsoo J."/>
            <person name="Sialana F."/>
            <person name="Bilban M."/>
            <person name="Lubec G."/>
        </authorList>
    </citation>
    <scope>NUCLEOTIDE SEQUENCE</scope>
    <source>
        <tissue evidence="1">Skin</tissue>
    </source>
</reference>
<organism evidence="1">
    <name type="scientific">Arion vulgaris</name>
    <dbReference type="NCBI Taxonomy" id="1028688"/>
    <lineage>
        <taxon>Eukaryota</taxon>
        <taxon>Metazoa</taxon>
        <taxon>Spiralia</taxon>
        <taxon>Lophotrochozoa</taxon>
        <taxon>Mollusca</taxon>
        <taxon>Gastropoda</taxon>
        <taxon>Heterobranchia</taxon>
        <taxon>Euthyneura</taxon>
        <taxon>Panpulmonata</taxon>
        <taxon>Eupulmonata</taxon>
        <taxon>Stylommatophora</taxon>
        <taxon>Helicina</taxon>
        <taxon>Arionoidea</taxon>
        <taxon>Arionidae</taxon>
        <taxon>Arion</taxon>
    </lineage>
</organism>
<gene>
    <name evidence="1" type="primary">ORF174077</name>
</gene>
<dbReference type="AlphaFoldDB" id="A0A0B7BAG7"/>
<proteinExistence type="predicted"/>
<name>A0A0B7BAG7_9EUPU</name>
<protein>
    <submittedName>
        <fullName evidence="1">Uncharacterized protein</fullName>
    </submittedName>
</protein>
<sequence length="53" mass="6044">WIYCPGHAGVRSIERAGRLASTALIIWEFRMDREVEGVLLSLGDRLLEEDTKN</sequence>
<evidence type="ECO:0000313" key="1">
    <source>
        <dbReference type="EMBL" id="CEK89998.1"/>
    </source>
</evidence>